<feature type="compositionally biased region" description="Polar residues" evidence="1">
    <location>
        <begin position="1126"/>
        <end position="1136"/>
    </location>
</feature>
<dbReference type="Gene3D" id="2.60.40.740">
    <property type="match status" value="1"/>
</dbReference>
<sequence>MTDQLRRKLQSHAQSTAKRRRSQASRDYRRRLHLEPLENRRLLAAGTDLANLTGLVYADFSGDGFTAGEQVAGASVTLYRDDGDGQFEPDSGDSQIATATTDADGRYTFARLTAGQYFVLQPAQDVDGESLQRTVSPAVTITTEQVAGRLIRTIDGFNGDTQSVFDETQDGVAVTSTAAAPEAIGGSRDLIVNKTSDIGSISLVVNDPASPDLLQVRSDGFGGGERQVIWDGAGDDPAVVNDDGLGSIDLTSGGDAAGLRLVIGADLPAGSAVVQLYTNDGVSGTLTLSSTATLNIPQTTTQPTSVEFLPFTEFSIAPGASGPADLTNIGAISFAVIADPNYDALADLIGTIGPTLIPVADFDNFTPIDLNLSKELTTADPNVNAPVTFRLTLVNEGANTATNAVVTDLLPAGITYSANQPSAGTSFAPDTGLWTIPSLAPGATATLDLTGMLISGAPQTNTAEVTAADQFDTDSTPDNSNPDEDDQASAVVTAASINLSLEKTVSDARPNVGDSISFTLTLTNSGIDDATNIVVQDTLPAGMTISASDPASGSYNPSNAQWAIPSLAAGQSTTLILSSTVAAAGSYTNVAEVIAADQFDTNSTPNNQDPDEDDQDQVSLQTQAADLSLAKTIVGQVSSIGDNVTFAITVNNEGPDPATNVSVREVLPAGLTYVSDDPTAGEYDPVSGIWTLADVPVGTPVTLNLVAEVTTMGTKTNTAEIMESDQFDPDSTPGNGSEGAAGEEDDIDSVMLTPVTIDLELEKTTSIDRPIPGETFTYSLAVTNTSTDGATGVMVTDVLPVGLIFQSATVDEIYSPDTGVWNVGSVPAGETRTLEITVLLDSSRPDQLAPISNTAEITAANEFDTDSTPGNHNPDEDDQSSVSVTPANADLALAKTVDNPVANVGDDVTFTITATNSGPDASGSFVVADPIPEGATFVDATTPDGSYDPETQLWTIDGLESSQTATLTLVLRATSSGAINNVAEIVSATLPDPDSTPGNGVDGEDDQAAASAQAEQVNLSLTKEIDNPTPRVGETFSYTITVSNSGPDTATNIVVVDTLPEQITLVGNAPESGTFVESTRTWTIASLAAGASTTLRLDGRIDSVTGLPADDPINTGLINTAEVMSVDQTDPNSTPGNGVESEDDQDSVSVRVPIADISLEKATLTPAPNIGETASFQIVVRNDGPDLATNLVIADMLPAGLTYVSNSPSDTDSDYDPDTGLWTIPALSVGQSISLQINADVTAAGTFTNTAELIAVDQDDSDSTPNNQLPDEDDQSSSSLSTPVIDLSLLKTTAPVRPVVGSEITFTLEVRNDGPDDATGVVVADTLPDGFQFVSSSHPITFSPATGLWNVGALANGESQTLEIRGNVIATDPFENLAEVVAADQFDSDSTPDNGFDNGEDDTARVSVTPASADLSLTKSINDATPNVGDDVIFTLTVRNDGPDTTNDIAVLDTLPPGLTNVRAETETGVYDSDDQIWRMDELTSGSTATLTLTATVDRAANDSPTPITRINYAEIVASSQFDPDSTPGNGSEDEDDNASVSFIPQLIDLALTKTSDTELANVGDTVEYVVTVSNDGPTEATGVVVSDPLPAGLSFVSATPSDGGTYNSQTGDWSIPLIPAGETRELIVRGMVAPDPSNVDAILADGIINIAEVVAADQPDRDSTPDNGPGEDDYQSVTVAISQANLSLTKTVDNATPDQNDIITFLVTVNNSGPDAATNIVVNDALPVGLADVQVTALTGSFDTSTNLWTINELDSGSSAVLQIRARVASPSIVTNVAEIIAADQLDPNSTPGNGDPSEDDMASVEVIPRVIDVSVTASAIPEVIELGDTVQLTVTVHNGSTSSTASPGDREISDATGVVVGVALPAGLTLLDASPGGVYDAATQQWQVGTVAADTSKQLTLTFRVDTQTVKTFDVEVLETNEFDIDSTAGNHDPDEDDQTSVTIRPPATLSKRLFLAR</sequence>
<dbReference type="SUPFAM" id="SSF117074">
    <property type="entry name" value="Hypothetical protein PA1324"/>
    <property type="match status" value="1"/>
</dbReference>
<feature type="domain" description="DUF11" evidence="2">
    <location>
        <begin position="369"/>
        <end position="480"/>
    </location>
</feature>
<reference evidence="3 4" key="1">
    <citation type="journal article" date="2020" name="Antonie Van Leeuwenhoek">
        <title>Rhodopirellula heiligendammensis sp. nov., Rhodopirellula pilleata sp. nov., and Rhodopirellula solitaria sp. nov. isolated from natural or artificial marine surfaces in Northern Germany and California, USA, and emended description of the genus Rhodopirellula.</title>
        <authorList>
            <person name="Kallscheuer N."/>
            <person name="Wiegand S."/>
            <person name="Jogler M."/>
            <person name="Boedeker C."/>
            <person name="Peeters S.H."/>
            <person name="Rast P."/>
            <person name="Heuer A."/>
            <person name="Jetten M.S.M."/>
            <person name="Rohde M."/>
            <person name="Jogler C."/>
        </authorList>
    </citation>
    <scope>NUCLEOTIDE SEQUENCE [LARGE SCALE GENOMIC DNA]</scope>
    <source>
        <strain evidence="3 4">Poly21</strain>
    </source>
</reference>
<dbReference type="InterPro" id="IPR013783">
    <property type="entry name" value="Ig-like_fold"/>
</dbReference>
<dbReference type="Gene3D" id="2.60.40.10">
    <property type="entry name" value="Immunoglobulins"/>
    <property type="match status" value="5"/>
</dbReference>
<accession>A0A5C6C8Q3</accession>
<dbReference type="InterPro" id="IPR051172">
    <property type="entry name" value="Chlamydia_OmcB"/>
</dbReference>
<feature type="region of interest" description="Disordered" evidence="1">
    <location>
        <begin position="720"/>
        <end position="746"/>
    </location>
</feature>
<feature type="domain" description="DUF11" evidence="2">
    <location>
        <begin position="890"/>
        <end position="996"/>
    </location>
</feature>
<feature type="domain" description="DUF11" evidence="2">
    <location>
        <begin position="1156"/>
        <end position="1267"/>
    </location>
</feature>
<dbReference type="EMBL" id="SJPU01000001">
    <property type="protein sequence ID" value="TWU19139.1"/>
    <property type="molecule type" value="Genomic_DNA"/>
</dbReference>
<evidence type="ECO:0000256" key="1">
    <source>
        <dbReference type="SAM" id="MobiDB-lite"/>
    </source>
</evidence>
<feature type="domain" description="DUF11" evidence="2">
    <location>
        <begin position="1549"/>
        <end position="1667"/>
    </location>
</feature>
<dbReference type="Gene3D" id="2.60.40.1170">
    <property type="entry name" value="Mu homology domain, subdomain B"/>
    <property type="match status" value="3"/>
</dbReference>
<evidence type="ECO:0000259" key="2">
    <source>
        <dbReference type="Pfam" id="PF01345"/>
    </source>
</evidence>
<feature type="domain" description="DUF11" evidence="2">
    <location>
        <begin position="499"/>
        <end position="608"/>
    </location>
</feature>
<keyword evidence="4" id="KW-1185">Reference proteome</keyword>
<evidence type="ECO:0000313" key="4">
    <source>
        <dbReference type="Proteomes" id="UP000319908"/>
    </source>
</evidence>
<dbReference type="RefSeq" id="WP_146406033.1">
    <property type="nucleotide sequence ID" value="NZ_SJPU01000001.1"/>
</dbReference>
<gene>
    <name evidence="3" type="ORF">Poly21_13100</name>
</gene>
<feature type="region of interest" description="Disordered" evidence="1">
    <location>
        <begin position="1926"/>
        <end position="1945"/>
    </location>
</feature>
<feature type="region of interest" description="Disordered" evidence="1">
    <location>
        <begin position="988"/>
        <end position="1008"/>
    </location>
</feature>
<feature type="domain" description="DUF11" evidence="2">
    <location>
        <begin position="1414"/>
        <end position="1527"/>
    </location>
</feature>
<protein>
    <recommendedName>
        <fullName evidence="2">DUF11 domain-containing protein</fullName>
    </recommendedName>
</protein>
<dbReference type="NCBIfam" id="TIGR01451">
    <property type="entry name" value="B_ant_repeat"/>
    <property type="match status" value="11"/>
</dbReference>
<evidence type="ECO:0000313" key="3">
    <source>
        <dbReference type="EMBL" id="TWU19139.1"/>
    </source>
</evidence>
<feature type="region of interest" description="Disordered" evidence="1">
    <location>
        <begin position="859"/>
        <end position="882"/>
    </location>
</feature>
<proteinExistence type="predicted"/>
<comment type="caution">
    <text evidence="3">The sequence shown here is derived from an EMBL/GenBank/DDBJ whole genome shotgun (WGS) entry which is preliminary data.</text>
</comment>
<dbReference type="Proteomes" id="UP000319908">
    <property type="component" value="Unassembled WGS sequence"/>
</dbReference>
<feature type="region of interest" description="Disordered" evidence="1">
    <location>
        <begin position="599"/>
        <end position="618"/>
    </location>
</feature>
<dbReference type="Gene3D" id="2.60.40.3080">
    <property type="match status" value="3"/>
</dbReference>
<organism evidence="3 4">
    <name type="scientific">Allorhodopirellula heiligendammensis</name>
    <dbReference type="NCBI Taxonomy" id="2714739"/>
    <lineage>
        <taxon>Bacteria</taxon>
        <taxon>Pseudomonadati</taxon>
        <taxon>Planctomycetota</taxon>
        <taxon>Planctomycetia</taxon>
        <taxon>Pirellulales</taxon>
        <taxon>Pirellulaceae</taxon>
        <taxon>Allorhodopirellula</taxon>
    </lineage>
</organism>
<feature type="domain" description="DUF11" evidence="2">
    <location>
        <begin position="1814"/>
        <end position="1930"/>
    </location>
</feature>
<name>A0A5C6C8Q3_9BACT</name>
<feature type="region of interest" description="Disordered" evidence="1">
    <location>
        <begin position="1"/>
        <end position="28"/>
    </location>
</feature>
<dbReference type="PANTHER" id="PTHR34819:SF3">
    <property type="entry name" value="CELL SURFACE PROTEIN"/>
    <property type="match status" value="1"/>
</dbReference>
<feature type="compositionally biased region" description="Polar residues" evidence="1">
    <location>
        <begin position="1519"/>
        <end position="1530"/>
    </location>
</feature>
<dbReference type="InterPro" id="IPR001434">
    <property type="entry name" value="OmcB-like_DUF11"/>
</dbReference>
<feature type="domain" description="DUF11" evidence="2">
    <location>
        <begin position="1019"/>
        <end position="1134"/>
    </location>
</feature>
<feature type="compositionally biased region" description="Basic residues" evidence="1">
    <location>
        <begin position="17"/>
        <end position="28"/>
    </location>
</feature>
<feature type="region of interest" description="Disordered" evidence="1">
    <location>
        <begin position="1519"/>
        <end position="1538"/>
    </location>
</feature>
<dbReference type="OrthoDB" id="1758300at2"/>
<dbReference type="Pfam" id="PF01345">
    <property type="entry name" value="DUF11"/>
    <property type="match status" value="12"/>
</dbReference>
<dbReference type="InterPro" id="IPR047589">
    <property type="entry name" value="DUF11_rpt"/>
</dbReference>
<feature type="region of interest" description="Disordered" evidence="1">
    <location>
        <begin position="1256"/>
        <end position="1280"/>
    </location>
</feature>
<feature type="region of interest" description="Disordered" evidence="1">
    <location>
        <begin position="1125"/>
        <end position="1147"/>
    </location>
</feature>
<feature type="domain" description="DUF11" evidence="2">
    <location>
        <begin position="626"/>
        <end position="732"/>
    </location>
</feature>
<dbReference type="PANTHER" id="PTHR34819">
    <property type="entry name" value="LARGE CYSTEINE-RICH PERIPLASMIC PROTEIN OMCB"/>
    <property type="match status" value="1"/>
</dbReference>
<feature type="domain" description="DUF11" evidence="2">
    <location>
        <begin position="1687"/>
        <end position="1792"/>
    </location>
</feature>
<feature type="domain" description="DUF11" evidence="2">
    <location>
        <begin position="758"/>
        <end position="868"/>
    </location>
</feature>
<feature type="domain" description="DUF11" evidence="2">
    <location>
        <begin position="1286"/>
        <end position="1393"/>
    </location>
</feature>